<protein>
    <submittedName>
        <fullName evidence="2">Uncharacterized protein</fullName>
    </submittedName>
</protein>
<reference evidence="2" key="1">
    <citation type="journal article" date="2015" name="Front. Microbiol.">
        <title>Combining genomic sequencing methods to explore viral diversity and reveal potential virus-host interactions.</title>
        <authorList>
            <person name="Chow C.E."/>
            <person name="Winget D.M."/>
            <person name="White R.A.III."/>
            <person name="Hallam S.J."/>
            <person name="Suttle C.A."/>
        </authorList>
    </citation>
    <scope>NUCLEOTIDE SEQUENCE</scope>
    <source>
        <strain evidence="2">Oxic1_11</strain>
    </source>
</reference>
<proteinExistence type="predicted"/>
<sequence>MARVKFNIADQPHERIPKKTSIGRRPKLSSMNKGKKRQKGKSKNRGQGK</sequence>
<name>A0A0F7LAP5_9VIRU</name>
<feature type="region of interest" description="Disordered" evidence="1">
    <location>
        <begin position="1"/>
        <end position="49"/>
    </location>
</feature>
<feature type="compositionally biased region" description="Basic residues" evidence="1">
    <location>
        <begin position="18"/>
        <end position="49"/>
    </location>
</feature>
<reference evidence="2" key="2">
    <citation type="submission" date="2015-03" db="EMBL/GenBank/DDBJ databases">
        <authorList>
            <person name="Chow C.-E.T."/>
            <person name="Winget D.M."/>
            <person name="White R.A.III."/>
            <person name="Hallam S.J."/>
            <person name="Suttle C.A."/>
        </authorList>
    </citation>
    <scope>NUCLEOTIDE SEQUENCE</scope>
    <source>
        <strain evidence="2">Oxic1_11</strain>
    </source>
</reference>
<dbReference type="EMBL" id="KR029606">
    <property type="protein sequence ID" value="AKH48623.1"/>
    <property type="molecule type" value="Genomic_DNA"/>
</dbReference>
<organism evidence="2">
    <name type="scientific">uncultured marine virus</name>
    <dbReference type="NCBI Taxonomy" id="186617"/>
    <lineage>
        <taxon>Viruses</taxon>
        <taxon>environmental samples</taxon>
    </lineage>
</organism>
<evidence type="ECO:0000313" key="2">
    <source>
        <dbReference type="EMBL" id="AKH48623.1"/>
    </source>
</evidence>
<accession>A0A0F7LAP5</accession>
<evidence type="ECO:0000256" key="1">
    <source>
        <dbReference type="SAM" id="MobiDB-lite"/>
    </source>
</evidence>